<organism evidence="4">
    <name type="scientific">uncultured Caudovirales phage</name>
    <dbReference type="NCBI Taxonomy" id="2100421"/>
    <lineage>
        <taxon>Viruses</taxon>
        <taxon>Duplodnaviria</taxon>
        <taxon>Heunggongvirae</taxon>
        <taxon>Uroviricota</taxon>
        <taxon>Caudoviricetes</taxon>
        <taxon>Peduoviridae</taxon>
        <taxon>Maltschvirus</taxon>
        <taxon>Maltschvirus maltsch</taxon>
    </lineage>
</organism>
<gene>
    <name evidence="2" type="ORF">UFOVP1113_43</name>
    <name evidence="4" type="ORF">UFOVP1563_11</name>
    <name evidence="3" type="ORF">UFOVP1627_44</name>
</gene>
<dbReference type="EMBL" id="LR798404">
    <property type="protein sequence ID" value="CAB5229582.1"/>
    <property type="molecule type" value="Genomic_DNA"/>
</dbReference>
<evidence type="ECO:0000256" key="1">
    <source>
        <dbReference type="SAM" id="MobiDB-lite"/>
    </source>
</evidence>
<evidence type="ECO:0000313" key="4">
    <source>
        <dbReference type="EMBL" id="CAB5229582.1"/>
    </source>
</evidence>
<accession>A0A6J7XF53</accession>
<proteinExistence type="predicted"/>
<feature type="region of interest" description="Disordered" evidence="1">
    <location>
        <begin position="1"/>
        <end position="54"/>
    </location>
</feature>
<evidence type="ECO:0000313" key="3">
    <source>
        <dbReference type="EMBL" id="CAB4219784.1"/>
    </source>
</evidence>
<dbReference type="EMBL" id="LR797484">
    <property type="protein sequence ID" value="CAB4219784.1"/>
    <property type="molecule type" value="Genomic_DNA"/>
</dbReference>
<evidence type="ECO:0000313" key="2">
    <source>
        <dbReference type="EMBL" id="CAB4184869.1"/>
    </source>
</evidence>
<protein>
    <submittedName>
        <fullName evidence="4">Uncharacterized protein</fullName>
    </submittedName>
</protein>
<dbReference type="EMBL" id="LR797072">
    <property type="protein sequence ID" value="CAB4184869.1"/>
    <property type="molecule type" value="Genomic_DNA"/>
</dbReference>
<reference evidence="4" key="1">
    <citation type="submission" date="2020-05" db="EMBL/GenBank/DDBJ databases">
        <authorList>
            <person name="Chiriac C."/>
            <person name="Salcher M."/>
            <person name="Ghai R."/>
            <person name="Kavagutti S V."/>
        </authorList>
    </citation>
    <scope>NUCLEOTIDE SEQUENCE</scope>
</reference>
<name>A0A6J7XF53_9CAUD</name>
<sequence>MAIKDAVAPKADQPLQMTRSLSKGEGPAKMQYRVTGIRSPSARKQSKSRDASRI</sequence>